<dbReference type="PANTHER" id="PTHR44688">
    <property type="entry name" value="DNA-BINDING TRANSCRIPTIONAL ACTIVATOR DEVR_DOSR"/>
    <property type="match status" value="1"/>
</dbReference>
<dbReference type="EMBL" id="BMDG01000009">
    <property type="protein sequence ID" value="GGI09566.1"/>
    <property type="molecule type" value="Genomic_DNA"/>
</dbReference>
<dbReference type="RefSeq" id="WP_188524228.1">
    <property type="nucleotide sequence ID" value="NZ_BMDG01000009.1"/>
</dbReference>
<dbReference type="Pfam" id="PF25873">
    <property type="entry name" value="WHD_MalT"/>
    <property type="match status" value="1"/>
</dbReference>
<dbReference type="Pfam" id="PF00196">
    <property type="entry name" value="GerE"/>
    <property type="match status" value="1"/>
</dbReference>
<dbReference type="Gene3D" id="1.25.40.10">
    <property type="entry name" value="Tetratricopeptide repeat domain"/>
    <property type="match status" value="1"/>
</dbReference>
<evidence type="ECO:0000313" key="6">
    <source>
        <dbReference type="Proteomes" id="UP000632535"/>
    </source>
</evidence>
<evidence type="ECO:0000256" key="3">
    <source>
        <dbReference type="ARBA" id="ARBA00023163"/>
    </source>
</evidence>
<dbReference type="Gene3D" id="1.10.10.10">
    <property type="entry name" value="Winged helix-like DNA-binding domain superfamily/Winged helix DNA-binding domain"/>
    <property type="match status" value="1"/>
</dbReference>
<proteinExistence type="predicted"/>
<evidence type="ECO:0000256" key="2">
    <source>
        <dbReference type="ARBA" id="ARBA00023125"/>
    </source>
</evidence>
<keyword evidence="2" id="KW-0238">DNA-binding</keyword>
<feature type="domain" description="HTH luxR-type" evidence="4">
    <location>
        <begin position="825"/>
        <end position="890"/>
    </location>
</feature>
<dbReference type="CDD" id="cd06170">
    <property type="entry name" value="LuxR_C_like"/>
    <property type="match status" value="1"/>
</dbReference>
<accession>A0ABQ2BAE2</accession>
<reference evidence="6" key="1">
    <citation type="journal article" date="2019" name="Int. J. Syst. Evol. Microbiol.">
        <title>The Global Catalogue of Microorganisms (GCM) 10K type strain sequencing project: providing services to taxonomists for standard genome sequencing and annotation.</title>
        <authorList>
            <consortium name="The Broad Institute Genomics Platform"/>
            <consortium name="The Broad Institute Genome Sequencing Center for Infectious Disease"/>
            <person name="Wu L."/>
            <person name="Ma J."/>
        </authorList>
    </citation>
    <scope>NUCLEOTIDE SEQUENCE [LARGE SCALE GENOMIC DNA]</scope>
    <source>
        <strain evidence="6">CCM 8653</strain>
    </source>
</reference>
<dbReference type="InterPro" id="IPR036388">
    <property type="entry name" value="WH-like_DNA-bd_sf"/>
</dbReference>
<dbReference type="PROSITE" id="PS50043">
    <property type="entry name" value="HTH_LUXR_2"/>
    <property type="match status" value="1"/>
</dbReference>
<dbReference type="InterPro" id="IPR027417">
    <property type="entry name" value="P-loop_NTPase"/>
</dbReference>
<evidence type="ECO:0000259" key="4">
    <source>
        <dbReference type="PROSITE" id="PS50043"/>
    </source>
</evidence>
<gene>
    <name evidence="5" type="ORF">GCM10007368_26820</name>
</gene>
<organism evidence="5 6">
    <name type="scientific">Isoptericola cucumis</name>
    <dbReference type="NCBI Taxonomy" id="1776856"/>
    <lineage>
        <taxon>Bacteria</taxon>
        <taxon>Bacillati</taxon>
        <taxon>Actinomycetota</taxon>
        <taxon>Actinomycetes</taxon>
        <taxon>Micrococcales</taxon>
        <taxon>Promicromonosporaceae</taxon>
        <taxon>Isoptericola</taxon>
    </lineage>
</organism>
<dbReference type="InterPro" id="IPR059106">
    <property type="entry name" value="WHD_MalT"/>
</dbReference>
<dbReference type="InterPro" id="IPR016032">
    <property type="entry name" value="Sig_transdc_resp-reg_C-effctor"/>
</dbReference>
<dbReference type="InterPro" id="IPR011990">
    <property type="entry name" value="TPR-like_helical_dom_sf"/>
</dbReference>
<name>A0ABQ2BAE2_9MICO</name>
<comment type="caution">
    <text evidence="5">The sequence shown here is derived from an EMBL/GenBank/DDBJ whole genome shotgun (WGS) entry which is preliminary data.</text>
</comment>
<dbReference type="PANTHER" id="PTHR44688:SF16">
    <property type="entry name" value="DNA-BINDING TRANSCRIPTIONAL ACTIVATOR DEVR_DOSR"/>
    <property type="match status" value="1"/>
</dbReference>
<dbReference type="InterPro" id="IPR000792">
    <property type="entry name" value="Tscrpt_reg_LuxR_C"/>
</dbReference>
<dbReference type="SMART" id="SM00421">
    <property type="entry name" value="HTH_LUXR"/>
    <property type="match status" value="1"/>
</dbReference>
<protein>
    <recommendedName>
        <fullName evidence="4">HTH luxR-type domain-containing protein</fullName>
    </recommendedName>
</protein>
<keyword evidence="6" id="KW-1185">Reference proteome</keyword>
<dbReference type="Proteomes" id="UP000632535">
    <property type="component" value="Unassembled WGS sequence"/>
</dbReference>
<dbReference type="SUPFAM" id="SSF46894">
    <property type="entry name" value="C-terminal effector domain of the bipartite response regulators"/>
    <property type="match status" value="1"/>
</dbReference>
<keyword evidence="1" id="KW-0805">Transcription regulation</keyword>
<evidence type="ECO:0000313" key="5">
    <source>
        <dbReference type="EMBL" id="GGI09566.1"/>
    </source>
</evidence>
<keyword evidence="3" id="KW-0804">Transcription</keyword>
<sequence length="904" mass="97093">MTGDHDEFATTDLDTVPAPARGLVSTVHQAKLRPAVNPEYLVARPRLVTLLDAAVRAPVTLVVAPAGSGKTSLLREWVAGTALPHAWLSVDEPDRDAAQLWAGILAALEGIAPGCATQATPLLRRQGALLDAVGVLLDDLEKRPYDARVLVIDDLQLVDDEDDVNASLAVFLQHLPGWLRVVVASRRLPRLPVDRLRARGMLGEVRFPELRFSFDEAAEMLARLAPGLPADQVDAAAVRAGGWAASIQLTALAARAAEARAADTAAGPGAPPPDDGARNLEDYVWHEILQGEPPDVVGVLESTAVVERVDPGLAEALTGRADAPDLLARAEESGLFTARIEPSGAYETHALVRESLVAVQRRRSPERVAALHRSAAGWYGEHGRPVPALEQLLRAGAHREALRLLASCVAELYDNGLEATVRRTVAAIPEGVAGDDLAAVVDLAWCRLYVDRDQFLRTVDDLVTRTDEGADLDTGASSGPVPSARLRMLQAVGATVRGDWADGAGLARAALATIGEPWLLDPVVRYGWNLVAREIALTERWDDASAEVRKVASTISAAPERRLGFEGTRALGDALAGHPVDALRLVAGARQGSEESNLTMLRAELLTAEAIAHREIGDMPAAFPALLRLAATGCDLAPHCRLLACLELTRSWLDRDDLEAAERSFGQAAEIVDTEVSGPGGRSWLARTGTLLALAAGRTDEAWRWVAQVDDPFWAGVKAARIHLAEGDTEAVAAELREVEPRCVRHHVVRDLLLSRTVTSAADGESFLLRAAELAAAHGLVQTVAAEGPDVVESIERLAWRVPQTWLARLRRAPAHGATAWGASAAELARTLTERQLGILRMLPSRLTLREIADELFISVNTLKFHLKAVYRELGCASRAEAAEVARALVSPHRHDQPSSTRRR</sequence>
<dbReference type="SUPFAM" id="SSF52540">
    <property type="entry name" value="P-loop containing nucleoside triphosphate hydrolases"/>
    <property type="match status" value="1"/>
</dbReference>
<evidence type="ECO:0000256" key="1">
    <source>
        <dbReference type="ARBA" id="ARBA00023015"/>
    </source>
</evidence>
<dbReference type="Gene3D" id="3.40.50.300">
    <property type="entry name" value="P-loop containing nucleotide triphosphate hydrolases"/>
    <property type="match status" value="1"/>
</dbReference>